<keyword evidence="2" id="KW-1185">Reference proteome</keyword>
<dbReference type="RefSeq" id="WP_023173628.1">
    <property type="nucleotide sequence ID" value="NC_022600.1"/>
</dbReference>
<dbReference type="STRING" id="1183438.GKIL_2226"/>
<name>U5QHM6_GLOK1</name>
<reference evidence="1 2" key="1">
    <citation type="journal article" date="2013" name="PLoS ONE">
        <title>Cultivation and Complete Genome Sequencing of Gloeobacter kilaueensis sp. nov., from a Lava Cave in Kilauea Caldera, Hawai'i.</title>
        <authorList>
            <person name="Saw J.H."/>
            <person name="Schatz M."/>
            <person name="Brown M.V."/>
            <person name="Kunkel D.D."/>
            <person name="Foster J.S."/>
            <person name="Shick H."/>
            <person name="Christensen S."/>
            <person name="Hou S."/>
            <person name="Wan X."/>
            <person name="Donachie S.P."/>
        </authorList>
    </citation>
    <scope>NUCLEOTIDE SEQUENCE [LARGE SCALE GENOMIC DNA]</scope>
    <source>
        <strain evidence="2">JS</strain>
    </source>
</reference>
<organism evidence="1 2">
    <name type="scientific">Gloeobacter kilaueensis (strain ATCC BAA-2537 / CCAP 1431/1 / ULC 316 / JS1)</name>
    <dbReference type="NCBI Taxonomy" id="1183438"/>
    <lineage>
        <taxon>Bacteria</taxon>
        <taxon>Bacillati</taxon>
        <taxon>Cyanobacteriota</taxon>
        <taxon>Cyanophyceae</taxon>
        <taxon>Gloeobacterales</taxon>
        <taxon>Gloeobacteraceae</taxon>
        <taxon>Gloeobacter</taxon>
    </lineage>
</organism>
<dbReference type="HOGENOM" id="CLU_2522854_0_0_3"/>
<gene>
    <name evidence="1" type="ORF">GKIL_2226</name>
</gene>
<dbReference type="KEGG" id="glj:GKIL_2226"/>
<protein>
    <submittedName>
        <fullName evidence="1">Uncharacterized protein</fullName>
    </submittedName>
</protein>
<dbReference type="OrthoDB" id="9861995at2"/>
<accession>U5QHM6</accession>
<dbReference type="EMBL" id="CP003587">
    <property type="protein sequence ID" value="AGY58472.1"/>
    <property type="molecule type" value="Genomic_DNA"/>
</dbReference>
<proteinExistence type="predicted"/>
<evidence type="ECO:0000313" key="1">
    <source>
        <dbReference type="EMBL" id="AGY58472.1"/>
    </source>
</evidence>
<dbReference type="Proteomes" id="UP000017396">
    <property type="component" value="Chromosome"/>
</dbReference>
<evidence type="ECO:0000313" key="2">
    <source>
        <dbReference type="Proteomes" id="UP000017396"/>
    </source>
</evidence>
<dbReference type="AlphaFoldDB" id="U5QHM6"/>
<sequence length="85" mass="9564">MTIHPDLTRHVEERFLPALPSPHREAARILYTQLRRLDALSAQAADWFGPDQPAPRAQCEQALIEVAVEVREAYKIVLALAQPPV</sequence>